<sequence>YDHPDSFLTLALVSKPDIVYGLHLSLRPYLINL</sequence>
<comment type="caution">
    <text evidence="1">The sequence shown here is derived from an EMBL/GenBank/DDBJ whole genome shotgun (WGS) entry which is preliminary data.</text>
</comment>
<dbReference type="EMBL" id="JACHDZ010000005">
    <property type="protein sequence ID" value="MBB5345079.1"/>
    <property type="molecule type" value="Genomic_DNA"/>
</dbReference>
<name>A0A7W8N4C5_9BACT</name>
<proteinExistence type="predicted"/>
<reference evidence="1 2" key="1">
    <citation type="submission" date="2020-08" db="EMBL/GenBank/DDBJ databases">
        <title>Genomic Encyclopedia of Type Strains, Phase IV (KMG-V): Genome sequencing to study the core and pangenomes of soil and plant-associated prokaryotes.</title>
        <authorList>
            <person name="Whitman W."/>
        </authorList>
    </citation>
    <scope>NUCLEOTIDE SEQUENCE [LARGE SCALE GENOMIC DNA]</scope>
    <source>
        <strain evidence="1 2">M8US30</strain>
    </source>
</reference>
<dbReference type="Proteomes" id="UP000569092">
    <property type="component" value="Unassembled WGS sequence"/>
</dbReference>
<dbReference type="AlphaFoldDB" id="A0A7W8N4C5"/>
<feature type="non-terminal residue" evidence="1">
    <location>
        <position position="1"/>
    </location>
</feature>
<protein>
    <submittedName>
        <fullName evidence="1">Uncharacterized protein</fullName>
    </submittedName>
</protein>
<organism evidence="1 2">
    <name type="scientific">Tunturiibacter lichenicola</name>
    <dbReference type="NCBI Taxonomy" id="2051959"/>
    <lineage>
        <taxon>Bacteria</taxon>
        <taxon>Pseudomonadati</taxon>
        <taxon>Acidobacteriota</taxon>
        <taxon>Terriglobia</taxon>
        <taxon>Terriglobales</taxon>
        <taxon>Acidobacteriaceae</taxon>
        <taxon>Tunturiibacter</taxon>
    </lineage>
</organism>
<gene>
    <name evidence="1" type="ORF">HDF10_003070</name>
</gene>
<evidence type="ECO:0000313" key="1">
    <source>
        <dbReference type="EMBL" id="MBB5345079.1"/>
    </source>
</evidence>
<evidence type="ECO:0000313" key="2">
    <source>
        <dbReference type="Proteomes" id="UP000569092"/>
    </source>
</evidence>
<accession>A0A7W8N4C5</accession>